<dbReference type="Proteomes" id="UP000674179">
    <property type="component" value="Chromosome 31"/>
</dbReference>
<dbReference type="InterPro" id="IPR051026">
    <property type="entry name" value="PI/PC_transfer"/>
</dbReference>
<accession>A0A836GQI6</accession>
<dbReference type="InterPro" id="IPR001251">
    <property type="entry name" value="CRAL-TRIO_dom"/>
</dbReference>
<organism evidence="2 3">
    <name type="scientific">Leishmania enriettii</name>
    <dbReference type="NCBI Taxonomy" id="5663"/>
    <lineage>
        <taxon>Eukaryota</taxon>
        <taxon>Discoba</taxon>
        <taxon>Euglenozoa</taxon>
        <taxon>Kinetoplastea</taxon>
        <taxon>Metakinetoplastina</taxon>
        <taxon>Trypanosomatida</taxon>
        <taxon>Trypanosomatidae</taxon>
        <taxon>Leishmaniinae</taxon>
        <taxon>Leishmania</taxon>
    </lineage>
</organism>
<dbReference type="OrthoDB" id="1434354at2759"/>
<dbReference type="PANTHER" id="PTHR45657">
    <property type="entry name" value="CRAL-TRIO DOMAIN-CONTAINING PROTEIN YKL091C-RELATED"/>
    <property type="match status" value="1"/>
</dbReference>
<dbReference type="PANTHER" id="PTHR45657:SF1">
    <property type="entry name" value="CRAL-TRIO DOMAIN-CONTAINING PROTEIN YKL091C-RELATED"/>
    <property type="match status" value="1"/>
</dbReference>
<evidence type="ECO:0000313" key="3">
    <source>
        <dbReference type="Proteomes" id="UP000674179"/>
    </source>
</evidence>
<protein>
    <recommendedName>
        <fullName evidence="1">CRAL-TRIO domain-containing protein</fullName>
    </recommendedName>
</protein>
<dbReference type="InterPro" id="IPR036273">
    <property type="entry name" value="CRAL/TRIO_N_dom_sf"/>
</dbReference>
<sequence>MSAAASAPRHRRYADITPEREQKITRFVQLMKQSYDPLPKQLQLLLRYAPTPEDAPTPHNTTRNYCYWALVSREWDVQKALEAMRTNVAYRLQYRLDERSELPSVISIRGWDQTEVVRALGRELRVGGQRADQIVANIERYFSCGLHYWDKYGQPVFYLMLGSVDEEYLLKELKQTANAGESIDAVMWEVLQHLMGAGEWLAYYQQMQYDAGQLQVDASEGLIRATTIVVDLKGLTYNMIWKPAIDLLVTCLKKLFSHYPECVHHILVVNAPSMVRFVYHLFRKALPTTVQAKIRMACPSESLALLKEHMEEQYVPDFYGGTCHCQGGCVRSYSPNSTDRGTVNVGEDGALSAAM</sequence>
<dbReference type="CDD" id="cd00170">
    <property type="entry name" value="SEC14"/>
    <property type="match status" value="1"/>
</dbReference>
<dbReference type="AlphaFoldDB" id="A0A836GQI6"/>
<proteinExistence type="predicted"/>
<dbReference type="InterPro" id="IPR036865">
    <property type="entry name" value="CRAL-TRIO_dom_sf"/>
</dbReference>
<reference evidence="2 3" key="1">
    <citation type="submission" date="2021-02" db="EMBL/GenBank/DDBJ databases">
        <title>Leishmania (Mundinia) enrietti genome sequencing and assembly.</title>
        <authorList>
            <person name="Almutairi H."/>
            <person name="Gatherer D."/>
        </authorList>
    </citation>
    <scope>NUCLEOTIDE SEQUENCE [LARGE SCALE GENOMIC DNA]</scope>
    <source>
        <strain evidence="2">CUR178</strain>
    </source>
</reference>
<dbReference type="SUPFAM" id="SSF52087">
    <property type="entry name" value="CRAL/TRIO domain"/>
    <property type="match status" value="1"/>
</dbReference>
<dbReference type="EMBL" id="JAFHKP010000031">
    <property type="protein sequence ID" value="KAG5472097.1"/>
    <property type="molecule type" value="Genomic_DNA"/>
</dbReference>
<dbReference type="KEGG" id="lenr:94170027"/>
<dbReference type="PROSITE" id="PS50191">
    <property type="entry name" value="CRAL_TRIO"/>
    <property type="match status" value="1"/>
</dbReference>
<keyword evidence="3" id="KW-1185">Reference proteome</keyword>
<dbReference type="Pfam" id="PF00650">
    <property type="entry name" value="CRAL_TRIO"/>
    <property type="match status" value="1"/>
</dbReference>
<dbReference type="GeneID" id="94170027"/>
<dbReference type="SUPFAM" id="SSF46938">
    <property type="entry name" value="CRAL/TRIO N-terminal domain"/>
    <property type="match status" value="1"/>
</dbReference>
<dbReference type="RefSeq" id="XP_067690620.1">
    <property type="nucleotide sequence ID" value="XM_067834517.1"/>
</dbReference>
<comment type="caution">
    <text evidence="2">The sequence shown here is derived from an EMBL/GenBank/DDBJ whole genome shotgun (WGS) entry which is preliminary data.</text>
</comment>
<gene>
    <name evidence="2" type="ORF">CUR178_02767</name>
</gene>
<dbReference type="Gene3D" id="3.40.525.10">
    <property type="entry name" value="CRAL-TRIO lipid binding domain"/>
    <property type="match status" value="1"/>
</dbReference>
<name>A0A836GQI6_LEIEN</name>
<dbReference type="SMART" id="SM00516">
    <property type="entry name" value="SEC14"/>
    <property type="match status" value="1"/>
</dbReference>
<feature type="domain" description="CRAL-TRIO" evidence="1">
    <location>
        <begin position="134"/>
        <end position="327"/>
    </location>
</feature>
<evidence type="ECO:0000259" key="1">
    <source>
        <dbReference type="PROSITE" id="PS50191"/>
    </source>
</evidence>
<evidence type="ECO:0000313" key="2">
    <source>
        <dbReference type="EMBL" id="KAG5472097.1"/>
    </source>
</evidence>